<keyword evidence="2" id="KW-1185">Reference proteome</keyword>
<proteinExistence type="predicted"/>
<name>A0A2G5T156_9PELO</name>
<accession>A0A2G5T156</accession>
<comment type="caution">
    <text evidence="1">The sequence shown here is derived from an EMBL/GenBank/DDBJ whole genome shotgun (WGS) entry which is preliminary data.</text>
</comment>
<dbReference type="AlphaFoldDB" id="A0A2G5T156"/>
<reference evidence="2" key="1">
    <citation type="submission" date="2017-10" db="EMBL/GenBank/DDBJ databases">
        <title>Rapid genome shrinkage in a self-fertile nematode reveals novel sperm competition proteins.</title>
        <authorList>
            <person name="Yin D."/>
            <person name="Schwarz E.M."/>
            <person name="Thomas C.G."/>
            <person name="Felde R.L."/>
            <person name="Korf I.F."/>
            <person name="Cutter A.D."/>
            <person name="Schartner C.M."/>
            <person name="Ralston E.J."/>
            <person name="Meyer B.J."/>
            <person name="Haag E.S."/>
        </authorList>
    </citation>
    <scope>NUCLEOTIDE SEQUENCE [LARGE SCALE GENOMIC DNA]</scope>
    <source>
        <strain evidence="2">JU1422</strain>
    </source>
</reference>
<sequence>MEKVFQERKFIKFSNEALEMNMGYFWNKISAWLKNKRRDILESYFREEISVLPTEMANIERLHRKYNRPMGSDAVALIIRFFNFRNFK</sequence>
<evidence type="ECO:0000313" key="1">
    <source>
        <dbReference type="EMBL" id="PIC21124.1"/>
    </source>
</evidence>
<dbReference type="Proteomes" id="UP000230233">
    <property type="component" value="Chromosome X"/>
</dbReference>
<protein>
    <submittedName>
        <fullName evidence="1">Uncharacterized protein</fullName>
    </submittedName>
</protein>
<dbReference type="EMBL" id="PDUG01000006">
    <property type="protein sequence ID" value="PIC21124.1"/>
    <property type="molecule type" value="Genomic_DNA"/>
</dbReference>
<evidence type="ECO:0000313" key="2">
    <source>
        <dbReference type="Proteomes" id="UP000230233"/>
    </source>
</evidence>
<gene>
    <name evidence="1" type="primary">Cnig_chr_X.g26081</name>
    <name evidence="1" type="ORF">B9Z55_026081</name>
</gene>
<organism evidence="1 2">
    <name type="scientific">Caenorhabditis nigoni</name>
    <dbReference type="NCBI Taxonomy" id="1611254"/>
    <lineage>
        <taxon>Eukaryota</taxon>
        <taxon>Metazoa</taxon>
        <taxon>Ecdysozoa</taxon>
        <taxon>Nematoda</taxon>
        <taxon>Chromadorea</taxon>
        <taxon>Rhabditida</taxon>
        <taxon>Rhabditina</taxon>
        <taxon>Rhabditomorpha</taxon>
        <taxon>Rhabditoidea</taxon>
        <taxon>Rhabditidae</taxon>
        <taxon>Peloderinae</taxon>
        <taxon>Caenorhabditis</taxon>
    </lineage>
</organism>